<evidence type="ECO:0000313" key="3">
    <source>
        <dbReference type="Proteomes" id="UP000716446"/>
    </source>
</evidence>
<dbReference type="SUPFAM" id="SSF54695">
    <property type="entry name" value="POZ domain"/>
    <property type="match status" value="1"/>
</dbReference>
<reference evidence="2" key="1">
    <citation type="submission" date="2020-06" db="EMBL/GenBank/DDBJ databases">
        <authorList>
            <person name="Onetto C."/>
        </authorList>
    </citation>
    <scope>NUCLEOTIDE SEQUENCE</scope>
</reference>
<feature type="domain" description="BTB" evidence="1">
    <location>
        <begin position="16"/>
        <end position="84"/>
    </location>
</feature>
<evidence type="ECO:0000313" key="2">
    <source>
        <dbReference type="EMBL" id="CAD0089791.1"/>
    </source>
</evidence>
<dbReference type="EMBL" id="CAIJEN010000008">
    <property type="protein sequence ID" value="CAD0089791.1"/>
    <property type="molecule type" value="Genomic_DNA"/>
</dbReference>
<dbReference type="Proteomes" id="UP000716446">
    <property type="component" value="Unassembled WGS sequence"/>
</dbReference>
<dbReference type="InterPro" id="IPR011333">
    <property type="entry name" value="SKP1/BTB/POZ_sf"/>
</dbReference>
<dbReference type="PANTHER" id="PTHR24410:SF23">
    <property type="entry name" value="BTB DOMAIN-CONTAINING PROTEIN-RELATED"/>
    <property type="match status" value="1"/>
</dbReference>
<evidence type="ECO:0000259" key="1">
    <source>
        <dbReference type="PROSITE" id="PS50097"/>
    </source>
</evidence>
<dbReference type="AlphaFoldDB" id="A0A9N8JL17"/>
<dbReference type="PANTHER" id="PTHR24410">
    <property type="entry name" value="HL07962P-RELATED"/>
    <property type="match status" value="1"/>
</dbReference>
<feature type="non-terminal residue" evidence="2">
    <location>
        <position position="1"/>
    </location>
</feature>
<dbReference type="PROSITE" id="PS50097">
    <property type="entry name" value="BTB"/>
    <property type="match status" value="1"/>
</dbReference>
<sequence length="239" mass="27543">KDRNDLARFYNNKQFSDVVVKYGENRLYAHKIILAEHSVYLARAFLGLFTVASSSIIDLGDEDDPEMIREMIRSMYVRDDTLSYSVPHPDERSLAMLVDTFILADKYDLPQLRRKTSHAFKARLSHDYSRNADEFVRFIIARVCGPTAFQFADKNLQRSIIEHCKMHLTDLLQDRRFVEQYTEGILFDSESALAFNLHVGKSALESNGSVTTLTKDYEPKMNPSPTRLVLEFDCSNLND</sequence>
<name>A0A9N8JL17_9PEZI</name>
<comment type="caution">
    <text evidence="2">The sequence shown here is derived from an EMBL/GenBank/DDBJ whole genome shotgun (WGS) entry which is preliminary data.</text>
</comment>
<feature type="non-terminal residue" evidence="2">
    <location>
        <position position="239"/>
    </location>
</feature>
<dbReference type="Pfam" id="PF00651">
    <property type="entry name" value="BTB"/>
    <property type="match status" value="1"/>
</dbReference>
<dbReference type="InterPro" id="IPR051481">
    <property type="entry name" value="BTB-POZ/Galectin-3-binding"/>
</dbReference>
<dbReference type="InterPro" id="IPR000210">
    <property type="entry name" value="BTB/POZ_dom"/>
</dbReference>
<dbReference type="SMART" id="SM00225">
    <property type="entry name" value="BTB"/>
    <property type="match status" value="1"/>
</dbReference>
<accession>A0A9N8JL17</accession>
<gene>
    <name evidence="2" type="ORF">AWRI4619_LOCUS5862</name>
</gene>
<proteinExistence type="predicted"/>
<organism evidence="2 3">
    <name type="scientific">Aureobasidium vineae</name>
    <dbReference type="NCBI Taxonomy" id="2773715"/>
    <lineage>
        <taxon>Eukaryota</taxon>
        <taxon>Fungi</taxon>
        <taxon>Dikarya</taxon>
        <taxon>Ascomycota</taxon>
        <taxon>Pezizomycotina</taxon>
        <taxon>Dothideomycetes</taxon>
        <taxon>Dothideomycetidae</taxon>
        <taxon>Dothideales</taxon>
        <taxon>Saccotheciaceae</taxon>
        <taxon>Aureobasidium</taxon>
    </lineage>
</organism>
<keyword evidence="3" id="KW-1185">Reference proteome</keyword>
<dbReference type="Gene3D" id="3.30.710.10">
    <property type="entry name" value="Potassium Channel Kv1.1, Chain A"/>
    <property type="match status" value="1"/>
</dbReference>
<protein>
    <recommendedName>
        <fullName evidence="1">BTB domain-containing protein</fullName>
    </recommendedName>
</protein>